<comment type="caution">
    <text evidence="4">The sequence shown here is derived from an EMBL/GenBank/DDBJ whole genome shotgun (WGS) entry which is preliminary data.</text>
</comment>
<evidence type="ECO:0000256" key="2">
    <source>
        <dbReference type="SAM" id="SignalP"/>
    </source>
</evidence>
<name>A0ABW8D2U8_9GAMM</name>
<keyword evidence="5" id="KW-1185">Reference proteome</keyword>
<organism evidence="4 5">
    <name type="scientific">Legionella lytica</name>
    <dbReference type="NCBI Taxonomy" id="96232"/>
    <lineage>
        <taxon>Bacteria</taxon>
        <taxon>Pseudomonadati</taxon>
        <taxon>Pseudomonadota</taxon>
        <taxon>Gammaproteobacteria</taxon>
        <taxon>Legionellales</taxon>
        <taxon>Legionellaceae</taxon>
        <taxon>Legionella</taxon>
    </lineage>
</organism>
<evidence type="ECO:0000313" key="4">
    <source>
        <dbReference type="EMBL" id="MFJ1267020.1"/>
    </source>
</evidence>
<gene>
    <name evidence="4" type="ORF">ACD661_00455</name>
</gene>
<dbReference type="SUPFAM" id="SSF56925">
    <property type="entry name" value="OMPA-like"/>
    <property type="match status" value="1"/>
</dbReference>
<accession>A0ABW8D2U8</accession>
<reference evidence="4 5" key="1">
    <citation type="submission" date="2024-08" db="EMBL/GenBank/DDBJ databases">
        <title>Draft Genome Sequence of Legionella lytica strain DSB2004, Isolated From a Fire Sprinkler System.</title>
        <authorList>
            <person name="Everhart A.D."/>
            <person name="Kidane D.T."/>
            <person name="Farone A.L."/>
            <person name="Farone M.B."/>
        </authorList>
    </citation>
    <scope>NUCLEOTIDE SEQUENCE [LARGE SCALE GENOMIC DNA]</scope>
    <source>
        <strain evidence="4 5">DSB2004</strain>
    </source>
</reference>
<protein>
    <submittedName>
        <fullName evidence="4">Outer membrane protein</fullName>
    </submittedName>
</protein>
<dbReference type="Proteomes" id="UP001615550">
    <property type="component" value="Unassembled WGS sequence"/>
</dbReference>
<proteinExistence type="predicted"/>
<feature type="signal peptide" evidence="2">
    <location>
        <begin position="1"/>
        <end position="20"/>
    </location>
</feature>
<dbReference type="InterPro" id="IPR011250">
    <property type="entry name" value="OMP/PagP_B-barrel"/>
</dbReference>
<keyword evidence="1 2" id="KW-0732">Signal</keyword>
<dbReference type="InterPro" id="IPR027385">
    <property type="entry name" value="Beta-barrel_OMP"/>
</dbReference>
<dbReference type="RefSeq" id="WP_400185508.1">
    <property type="nucleotide sequence ID" value="NZ_JBGORX010000001.1"/>
</dbReference>
<dbReference type="Gene3D" id="2.40.160.20">
    <property type="match status" value="1"/>
</dbReference>
<evidence type="ECO:0000256" key="1">
    <source>
        <dbReference type="ARBA" id="ARBA00022729"/>
    </source>
</evidence>
<evidence type="ECO:0000259" key="3">
    <source>
        <dbReference type="Pfam" id="PF13505"/>
    </source>
</evidence>
<feature type="domain" description="Outer membrane protein beta-barrel" evidence="3">
    <location>
        <begin position="8"/>
        <end position="206"/>
    </location>
</feature>
<evidence type="ECO:0000313" key="5">
    <source>
        <dbReference type="Proteomes" id="UP001615550"/>
    </source>
</evidence>
<dbReference type="EMBL" id="JBGORX010000001">
    <property type="protein sequence ID" value="MFJ1267020.1"/>
    <property type="molecule type" value="Genomic_DNA"/>
</dbReference>
<feature type="chain" id="PRO_5045420516" evidence="2">
    <location>
        <begin position="21"/>
        <end position="212"/>
    </location>
</feature>
<sequence length="212" mass="23569">MRSVLFSTALLASSIASASAAVDGWYMGAFGGYSYLSSNVNTNILGVQLSNVRYRDGWNAGGRLGYQYNPVRYEFEYTYISANPDRFRVTDFDLTSFSGRTSANVLMANLYFDFPEFLETLSPFIGGGIGYSFLNLDLNASGPFDAISFHAKKNVFTYQGTVGITYNFSENYALNAAYRYMSTTSINTFGRSFQSQMGSIGVIYRFDSCSYK</sequence>
<dbReference type="Pfam" id="PF13505">
    <property type="entry name" value="OMP_b-brl"/>
    <property type="match status" value="1"/>
</dbReference>